<dbReference type="Proteomes" id="UP000501168">
    <property type="component" value="Chromosome"/>
</dbReference>
<dbReference type="EMBL" id="CP050253">
    <property type="protein sequence ID" value="QIQ21674.1"/>
    <property type="molecule type" value="Genomic_DNA"/>
</dbReference>
<name>A0A6G9ID93_9GAMM</name>
<organism evidence="1 2">
    <name type="scientific">Zophobihabitans entericus</name>
    <dbReference type="NCBI Taxonomy" id="1635327"/>
    <lineage>
        <taxon>Bacteria</taxon>
        <taxon>Pseudomonadati</taxon>
        <taxon>Pseudomonadota</taxon>
        <taxon>Gammaproteobacteria</taxon>
        <taxon>Orbales</taxon>
        <taxon>Orbaceae</taxon>
        <taxon>Zophobihabitans</taxon>
    </lineage>
</organism>
<protein>
    <submittedName>
        <fullName evidence="1">Uncharacterized protein</fullName>
    </submittedName>
</protein>
<sequence>MEWKGMVQNKIAVNRFYHNKSKYYLGTVQIIGLSGLLLSGATEAVISAHTIFTIEGTKPYIQLIDGSGNVTGDLMTLEQLVGFTMPGSSGTIQKEASDSTTNGGAVIVAPAGMKFSDVVTLVKADGVAYGIVSANAADSDGDANNNAGTIIGNMKATWYNDYSMVTDLDEELSDCGGPYKLIIEANNVSVETAYGDPKSNTYGSQAPITYTFHSSGFPKLCYIMTGSPTAFPTSGAPGENSKYPATGYNPDLWVRFTGFSIEKINAAGLAYPTTGFNKAKLMFIASGYSMEHSSIYRCTTTSPWIELSSRGGVGQNCVVSYNTVNKPTTPAVINLEYYDGTSWTQKDSYTIPAPTTWAVVKGLYAYADNALASAATAFPAASMCKDGTTTSVTTLAEANTYLFTRQELSNVPSATGTPVYNINEQLARDIDGTFAGEWGSLNETYYPGSGLATNDASFTWTGESFSDYQQVVYSHYAGYSYNYGLRSQLTTICR</sequence>
<gene>
    <name evidence="1" type="ORF">IPMB12_08270</name>
</gene>
<dbReference type="InParanoid" id="A0A6G9ID93"/>
<dbReference type="RefSeq" id="WP_166916719.1">
    <property type="nucleotide sequence ID" value="NZ_CP050253.1"/>
</dbReference>
<evidence type="ECO:0000313" key="1">
    <source>
        <dbReference type="EMBL" id="QIQ21674.1"/>
    </source>
</evidence>
<dbReference type="AlphaFoldDB" id="A0A6G9ID93"/>
<keyword evidence="2" id="KW-1185">Reference proteome</keyword>
<proteinExistence type="predicted"/>
<dbReference type="KEGG" id="orb:IPMB12_08270"/>
<evidence type="ECO:0000313" key="2">
    <source>
        <dbReference type="Proteomes" id="UP000501168"/>
    </source>
</evidence>
<accession>A0A6G9ID93</accession>
<reference evidence="1 2" key="1">
    <citation type="submission" date="2020-03" db="EMBL/GenBank/DDBJ databases">
        <title>Complete genome sequence of Orbus sp. IPMB12 (BCRC 80908).</title>
        <authorList>
            <person name="Lo W.-S."/>
            <person name="Chang T.-H."/>
            <person name="Kuo C.-H."/>
        </authorList>
    </citation>
    <scope>NUCLEOTIDE SEQUENCE [LARGE SCALE GENOMIC DNA]</scope>
    <source>
        <strain evidence="1 2">IPMB12</strain>
    </source>
</reference>